<evidence type="ECO:0000256" key="1">
    <source>
        <dbReference type="ARBA" id="ARBA00022723"/>
    </source>
</evidence>
<keyword evidence="5" id="KW-0539">Nucleus</keyword>
<feature type="domain" description="BTB" evidence="6">
    <location>
        <begin position="24"/>
        <end position="89"/>
    </location>
</feature>
<dbReference type="PANTHER" id="PTHR24394:SF53">
    <property type="entry name" value="ZINC FINGER AND BTB DOMAIN CONTAINING 2"/>
    <property type="match status" value="1"/>
</dbReference>
<dbReference type="InterPro" id="IPR011333">
    <property type="entry name" value="SKP1/BTB/POZ_sf"/>
</dbReference>
<evidence type="ECO:0000259" key="6">
    <source>
        <dbReference type="PROSITE" id="PS50097"/>
    </source>
</evidence>
<dbReference type="PANTHER" id="PTHR24394">
    <property type="entry name" value="ZINC FINGER PROTEIN"/>
    <property type="match status" value="1"/>
</dbReference>
<dbReference type="GeneTree" id="ENSGT00940000158401"/>
<keyword evidence="8" id="KW-1185">Reference proteome</keyword>
<dbReference type="GO" id="GO:0005634">
    <property type="term" value="C:nucleus"/>
    <property type="evidence" value="ECO:0007669"/>
    <property type="project" value="TreeGrafter"/>
</dbReference>
<name>A0A8C6GPP5_MUSSI</name>
<reference evidence="7" key="1">
    <citation type="submission" date="2025-08" db="UniProtKB">
        <authorList>
            <consortium name="Ensembl"/>
        </authorList>
    </citation>
    <scope>IDENTIFICATION</scope>
</reference>
<dbReference type="InterPro" id="IPR000210">
    <property type="entry name" value="BTB/POZ_dom"/>
</dbReference>
<dbReference type="GO" id="GO:0000981">
    <property type="term" value="F:DNA-binding transcription factor activity, RNA polymerase II-specific"/>
    <property type="evidence" value="ECO:0007669"/>
    <property type="project" value="TreeGrafter"/>
</dbReference>
<evidence type="ECO:0000313" key="7">
    <source>
        <dbReference type="Ensembl" id="ENSMSIP00000008846.1"/>
    </source>
</evidence>
<keyword evidence="1" id="KW-0479">Metal-binding</keyword>
<accession>A0A8C6GPP5</accession>
<dbReference type="Ensembl" id="ENSMSIT00000011281.1">
    <property type="protein sequence ID" value="ENSMSIP00000008846.1"/>
    <property type="gene ID" value="ENSMSIG00000007863.1"/>
</dbReference>
<dbReference type="Proteomes" id="UP000694415">
    <property type="component" value="Unplaced"/>
</dbReference>
<dbReference type="GO" id="GO:0008270">
    <property type="term" value="F:zinc ion binding"/>
    <property type="evidence" value="ECO:0007669"/>
    <property type="project" value="UniProtKB-KW"/>
</dbReference>
<dbReference type="Gene3D" id="3.30.710.10">
    <property type="entry name" value="Potassium Channel Kv1.1, Chain A"/>
    <property type="match status" value="1"/>
</dbReference>
<evidence type="ECO:0000256" key="2">
    <source>
        <dbReference type="ARBA" id="ARBA00022737"/>
    </source>
</evidence>
<keyword evidence="2" id="KW-0677">Repeat</keyword>
<protein>
    <recommendedName>
        <fullName evidence="6">BTB domain-containing protein</fullName>
    </recommendedName>
</protein>
<evidence type="ECO:0000256" key="3">
    <source>
        <dbReference type="ARBA" id="ARBA00022771"/>
    </source>
</evidence>
<dbReference type="AlphaFoldDB" id="A0A8C6GPP5"/>
<reference evidence="7" key="2">
    <citation type="submission" date="2025-09" db="UniProtKB">
        <authorList>
            <consortium name="Ensembl"/>
        </authorList>
    </citation>
    <scope>IDENTIFICATION</scope>
</reference>
<dbReference type="SUPFAM" id="SSF54695">
    <property type="entry name" value="POZ domain"/>
    <property type="match status" value="1"/>
</dbReference>
<evidence type="ECO:0000256" key="5">
    <source>
        <dbReference type="ARBA" id="ARBA00023242"/>
    </source>
</evidence>
<keyword evidence="4" id="KW-0862">Zinc</keyword>
<dbReference type="SMART" id="SM00225">
    <property type="entry name" value="BTB"/>
    <property type="match status" value="1"/>
</dbReference>
<dbReference type="Pfam" id="PF00651">
    <property type="entry name" value="BTB"/>
    <property type="match status" value="1"/>
</dbReference>
<dbReference type="PROSITE" id="PS50097">
    <property type="entry name" value="BTB"/>
    <property type="match status" value="1"/>
</dbReference>
<keyword evidence="3" id="KW-0863">Zinc-finger</keyword>
<organism evidence="7 8">
    <name type="scientific">Mus spicilegus</name>
    <name type="common">Mound-building mouse</name>
    <dbReference type="NCBI Taxonomy" id="10103"/>
    <lineage>
        <taxon>Eukaryota</taxon>
        <taxon>Metazoa</taxon>
        <taxon>Chordata</taxon>
        <taxon>Craniata</taxon>
        <taxon>Vertebrata</taxon>
        <taxon>Euteleostomi</taxon>
        <taxon>Mammalia</taxon>
        <taxon>Eutheria</taxon>
        <taxon>Euarchontoglires</taxon>
        <taxon>Glires</taxon>
        <taxon>Rodentia</taxon>
        <taxon>Myomorpha</taxon>
        <taxon>Muroidea</taxon>
        <taxon>Muridae</taxon>
        <taxon>Murinae</taxon>
        <taxon>Mus</taxon>
        <taxon>Mus</taxon>
    </lineage>
</organism>
<proteinExistence type="predicted"/>
<evidence type="ECO:0000313" key="8">
    <source>
        <dbReference type="Proteomes" id="UP000694415"/>
    </source>
</evidence>
<sequence>MDLTNHGLILLQQLKAQPEFGFLCDCTVAISDVYFKARKSVLASFSNYFKMLFVHQTSECVRLKPTDIQPDVFSYLLHLMYTGKMAPQQIKFAQPMGLSFH</sequence>
<evidence type="ECO:0000256" key="4">
    <source>
        <dbReference type="ARBA" id="ARBA00022833"/>
    </source>
</evidence>